<evidence type="ECO:0000313" key="3">
    <source>
        <dbReference type="EMBL" id="MBC3796293.1"/>
    </source>
</evidence>
<dbReference type="SUPFAM" id="SSF55073">
    <property type="entry name" value="Nucleotide cyclase"/>
    <property type="match status" value="1"/>
</dbReference>
<dbReference type="SUPFAM" id="SSF55785">
    <property type="entry name" value="PYP-like sensor domain (PAS domain)"/>
    <property type="match status" value="1"/>
</dbReference>
<gene>
    <name evidence="3" type="ORF">GH807_04410</name>
</gene>
<feature type="domain" description="GGDEF" evidence="2">
    <location>
        <begin position="214"/>
        <end position="341"/>
    </location>
</feature>
<comment type="caution">
    <text evidence="3">The sequence shown here is derived from an EMBL/GenBank/DDBJ whole genome shotgun (WGS) entry which is preliminary data.</text>
</comment>
<reference evidence="3 4" key="1">
    <citation type="journal article" date="2020" name="mSystems">
        <title>Defining Genomic and Predicted Metabolic Features of the Acetobacterium Genus.</title>
        <authorList>
            <person name="Ross D.E."/>
            <person name="Marshall C.W."/>
            <person name="Gulliver D."/>
            <person name="May H.D."/>
            <person name="Norman R.S."/>
        </authorList>
    </citation>
    <scope>NUCLEOTIDE SEQUENCE [LARGE SCALE GENOMIC DNA]</scope>
    <source>
        <strain evidence="3 4">DSM 9173</strain>
    </source>
</reference>
<dbReference type="InterPro" id="IPR035965">
    <property type="entry name" value="PAS-like_dom_sf"/>
</dbReference>
<dbReference type="CDD" id="cd01949">
    <property type="entry name" value="GGDEF"/>
    <property type="match status" value="1"/>
</dbReference>
<dbReference type="Proteomes" id="UP000653358">
    <property type="component" value="Unassembled WGS sequence"/>
</dbReference>
<dbReference type="NCBIfam" id="TIGR00229">
    <property type="entry name" value="sensory_box"/>
    <property type="match status" value="1"/>
</dbReference>
<dbReference type="SMART" id="SM00267">
    <property type="entry name" value="GGDEF"/>
    <property type="match status" value="1"/>
</dbReference>
<accession>A0ABR6WII0</accession>
<evidence type="ECO:0000256" key="1">
    <source>
        <dbReference type="SAM" id="Coils"/>
    </source>
</evidence>
<dbReference type="PANTHER" id="PTHR45138:SF9">
    <property type="entry name" value="DIGUANYLATE CYCLASE DGCM-RELATED"/>
    <property type="match status" value="1"/>
</dbReference>
<sequence>MIMLNKDTKELIDYIKTLVIDEKLSGIIPEQFIQDPDFRELDAIIKSIQNSVKELKEAQENLELVFQTVPEAAIFITMDEGQVVAYNKVFADVFKIREEALIDKKTSAPDLYFELDKRVFEELKENGFCDGLKMEIAVNNENEDAIIGFVSSRVINIKGKPHVLIIIKDISERRRLEEEIKRLSITDKLTQVYNRIIIDEILEKELDRSERTERPFAIILVDIDSLKMVNETYGNQIGDTVLVEYAKIIKENVRSIDIVGRWNGEEFLILLPDTDKNGAEILAEKLRAMMDDFNFTKVGKLTASFGIAAYKNDLLPANIVSRADSALNTAKDKGRNQIGIF</sequence>
<evidence type="ECO:0000313" key="4">
    <source>
        <dbReference type="Proteomes" id="UP000653358"/>
    </source>
</evidence>
<dbReference type="InterPro" id="IPR029787">
    <property type="entry name" value="Nucleotide_cyclase"/>
</dbReference>
<dbReference type="Gene3D" id="3.30.70.270">
    <property type="match status" value="1"/>
</dbReference>
<feature type="coiled-coil region" evidence="1">
    <location>
        <begin position="38"/>
        <end position="68"/>
    </location>
</feature>
<keyword evidence="1" id="KW-0175">Coiled coil</keyword>
<keyword evidence="4" id="KW-1185">Reference proteome</keyword>
<dbReference type="InterPro" id="IPR000160">
    <property type="entry name" value="GGDEF_dom"/>
</dbReference>
<dbReference type="InterPro" id="IPR050469">
    <property type="entry name" value="Diguanylate_Cyclase"/>
</dbReference>
<evidence type="ECO:0000259" key="2">
    <source>
        <dbReference type="PROSITE" id="PS50887"/>
    </source>
</evidence>
<dbReference type="PROSITE" id="PS50887">
    <property type="entry name" value="GGDEF"/>
    <property type="match status" value="1"/>
</dbReference>
<dbReference type="Gene3D" id="3.30.450.20">
    <property type="entry name" value="PAS domain"/>
    <property type="match status" value="1"/>
</dbReference>
<dbReference type="InterPro" id="IPR043128">
    <property type="entry name" value="Rev_trsase/Diguanyl_cyclase"/>
</dbReference>
<dbReference type="PANTHER" id="PTHR45138">
    <property type="entry name" value="REGULATORY COMPONENTS OF SENSORY TRANSDUCTION SYSTEM"/>
    <property type="match status" value="1"/>
</dbReference>
<dbReference type="Pfam" id="PF00990">
    <property type="entry name" value="GGDEF"/>
    <property type="match status" value="1"/>
</dbReference>
<name>A0ABR6WII0_9FIRM</name>
<protein>
    <submittedName>
        <fullName evidence="3">Diguanylate cyclase</fullName>
    </submittedName>
</protein>
<organism evidence="3 4">
    <name type="scientific">Acetobacterium tundrae</name>
    <dbReference type="NCBI Taxonomy" id="132932"/>
    <lineage>
        <taxon>Bacteria</taxon>
        <taxon>Bacillati</taxon>
        <taxon>Bacillota</taxon>
        <taxon>Clostridia</taxon>
        <taxon>Eubacteriales</taxon>
        <taxon>Eubacteriaceae</taxon>
        <taxon>Acetobacterium</taxon>
    </lineage>
</organism>
<dbReference type="EMBL" id="WJBB01000004">
    <property type="protein sequence ID" value="MBC3796293.1"/>
    <property type="molecule type" value="Genomic_DNA"/>
</dbReference>
<dbReference type="InterPro" id="IPR000014">
    <property type="entry name" value="PAS"/>
</dbReference>
<dbReference type="NCBIfam" id="TIGR00254">
    <property type="entry name" value="GGDEF"/>
    <property type="match status" value="1"/>
</dbReference>
<proteinExistence type="predicted"/>